<name>A0A0C3K5K9_9AGAM</name>
<evidence type="ECO:0000256" key="1">
    <source>
        <dbReference type="SAM" id="MobiDB-lite"/>
    </source>
</evidence>
<reference evidence="3" key="2">
    <citation type="submission" date="2015-01" db="EMBL/GenBank/DDBJ databases">
        <title>Evolutionary Origins and Diversification of the Mycorrhizal Mutualists.</title>
        <authorList>
            <consortium name="DOE Joint Genome Institute"/>
            <consortium name="Mycorrhizal Genomics Consortium"/>
            <person name="Kohler A."/>
            <person name="Kuo A."/>
            <person name="Nagy L.G."/>
            <person name="Floudas D."/>
            <person name="Copeland A."/>
            <person name="Barry K.W."/>
            <person name="Cichocki N."/>
            <person name="Veneault-Fourrey C."/>
            <person name="LaButti K."/>
            <person name="Lindquist E.A."/>
            <person name="Lipzen A."/>
            <person name="Lundell T."/>
            <person name="Morin E."/>
            <person name="Murat C."/>
            <person name="Riley R."/>
            <person name="Ohm R."/>
            <person name="Sun H."/>
            <person name="Tunlid A."/>
            <person name="Henrissat B."/>
            <person name="Grigoriev I.V."/>
            <person name="Hibbett D.S."/>
            <person name="Martin F."/>
        </authorList>
    </citation>
    <scope>NUCLEOTIDE SEQUENCE [LARGE SCALE GENOMIC DNA]</scope>
    <source>
        <strain evidence="3">MUT 4182</strain>
    </source>
</reference>
<dbReference type="OrthoDB" id="3249298at2759"/>
<dbReference type="STRING" id="1051891.A0A0C3K5K9"/>
<keyword evidence="3" id="KW-1185">Reference proteome</keyword>
<reference evidence="2 3" key="1">
    <citation type="submission" date="2014-04" db="EMBL/GenBank/DDBJ databases">
        <authorList>
            <consortium name="DOE Joint Genome Institute"/>
            <person name="Kuo A."/>
            <person name="Girlanda M."/>
            <person name="Perotto S."/>
            <person name="Kohler A."/>
            <person name="Nagy L.G."/>
            <person name="Floudas D."/>
            <person name="Copeland A."/>
            <person name="Barry K.W."/>
            <person name="Cichocki N."/>
            <person name="Veneault-Fourrey C."/>
            <person name="LaButti K."/>
            <person name="Lindquist E.A."/>
            <person name="Lipzen A."/>
            <person name="Lundell T."/>
            <person name="Morin E."/>
            <person name="Murat C."/>
            <person name="Sun H."/>
            <person name="Tunlid A."/>
            <person name="Henrissat B."/>
            <person name="Grigoriev I.V."/>
            <person name="Hibbett D.S."/>
            <person name="Martin F."/>
            <person name="Nordberg H.P."/>
            <person name="Cantor M.N."/>
            <person name="Hua S.X."/>
        </authorList>
    </citation>
    <scope>NUCLEOTIDE SEQUENCE [LARGE SCALE GENOMIC DNA]</scope>
    <source>
        <strain evidence="2 3">MUT 4182</strain>
    </source>
</reference>
<evidence type="ECO:0000313" key="2">
    <source>
        <dbReference type="EMBL" id="KIO16688.1"/>
    </source>
</evidence>
<dbReference type="Gene3D" id="3.60.130.30">
    <property type="match status" value="1"/>
</dbReference>
<protein>
    <submittedName>
        <fullName evidence="2">Uncharacterized protein</fullName>
    </submittedName>
</protein>
<dbReference type="EMBL" id="KN823503">
    <property type="protein sequence ID" value="KIO16688.1"/>
    <property type="molecule type" value="Genomic_DNA"/>
</dbReference>
<dbReference type="Proteomes" id="UP000054248">
    <property type="component" value="Unassembled WGS sequence"/>
</dbReference>
<evidence type="ECO:0000313" key="3">
    <source>
        <dbReference type="Proteomes" id="UP000054248"/>
    </source>
</evidence>
<sequence length="302" mass="33627">MPIVGLDPGPFYLFEEALATGATSTSPSDPPVPTSSSSSQSTPILSGKMNWNSPILLARLQATQVMSNRGVQGDKCRRDAAPAVHALVWQKYTPIPYIIAKVRDLDDEDKVALNDFCKIVRDHINQPVMAFFKEAMPNYEFVLKQIHCYKCIAIVDYDPLLPDIDLGPAFVTTAFKKGGSLNNHGDPDHKKTWAVIVLGGDYTGGAKFCLPHLQKRVHLPPGSILIVKESTLIHSTSPFFGDRYLITGFINWNLAAAAGIDHDEFWSMTDEEYDTWVRKILEPKVAKYKQGVEQRLRNQGKL</sequence>
<accession>A0A0C3K5K9</accession>
<dbReference type="AlphaFoldDB" id="A0A0C3K5K9"/>
<gene>
    <name evidence="2" type="ORF">M407DRAFT_12687</name>
</gene>
<dbReference type="HOGENOM" id="CLU_050104_0_0_1"/>
<proteinExistence type="predicted"/>
<feature type="compositionally biased region" description="Low complexity" evidence="1">
    <location>
        <begin position="34"/>
        <end position="43"/>
    </location>
</feature>
<organism evidence="2 3">
    <name type="scientific">Tulasnella calospora MUT 4182</name>
    <dbReference type="NCBI Taxonomy" id="1051891"/>
    <lineage>
        <taxon>Eukaryota</taxon>
        <taxon>Fungi</taxon>
        <taxon>Dikarya</taxon>
        <taxon>Basidiomycota</taxon>
        <taxon>Agaricomycotina</taxon>
        <taxon>Agaricomycetes</taxon>
        <taxon>Cantharellales</taxon>
        <taxon>Tulasnellaceae</taxon>
        <taxon>Tulasnella</taxon>
    </lineage>
</organism>
<feature type="region of interest" description="Disordered" evidence="1">
    <location>
        <begin position="22"/>
        <end position="46"/>
    </location>
</feature>